<dbReference type="RefSeq" id="WP_054753070.1">
    <property type="nucleotide sequence ID" value="NZ_JBHUMZ010000053.1"/>
</dbReference>
<dbReference type="Proteomes" id="UP001597452">
    <property type="component" value="Unassembled WGS sequence"/>
</dbReference>
<gene>
    <name evidence="1" type="ORF">ACFSW4_16140</name>
</gene>
<accession>A0ABW5QEY9</accession>
<dbReference type="Pfam" id="PF10763">
    <property type="entry name" value="DUF2584"/>
    <property type="match status" value="1"/>
</dbReference>
<protein>
    <submittedName>
        <fullName evidence="1">DUF2584 family protein</fullName>
    </submittedName>
</protein>
<keyword evidence="2" id="KW-1185">Reference proteome</keyword>
<evidence type="ECO:0000313" key="1">
    <source>
        <dbReference type="EMBL" id="MFD2640400.1"/>
    </source>
</evidence>
<reference evidence="2" key="1">
    <citation type="journal article" date="2019" name="Int. J. Syst. Evol. Microbiol.">
        <title>The Global Catalogue of Microorganisms (GCM) 10K type strain sequencing project: providing services to taxonomists for standard genome sequencing and annotation.</title>
        <authorList>
            <consortium name="The Broad Institute Genomics Platform"/>
            <consortium name="The Broad Institute Genome Sequencing Center for Infectious Disease"/>
            <person name="Wu L."/>
            <person name="Ma J."/>
        </authorList>
    </citation>
    <scope>NUCLEOTIDE SEQUENCE [LARGE SCALE GENOMIC DNA]</scope>
    <source>
        <strain evidence="2">TISTR 1571</strain>
    </source>
</reference>
<dbReference type="InterPro" id="IPR019699">
    <property type="entry name" value="DUF2584"/>
</dbReference>
<dbReference type="InterPro" id="IPR015947">
    <property type="entry name" value="PUA-like_sf"/>
</dbReference>
<organism evidence="1 2">
    <name type="scientific">Piscibacillus salipiscarius</name>
    <dbReference type="NCBI Taxonomy" id="299480"/>
    <lineage>
        <taxon>Bacteria</taxon>
        <taxon>Bacillati</taxon>
        <taxon>Bacillota</taxon>
        <taxon>Bacilli</taxon>
        <taxon>Bacillales</taxon>
        <taxon>Bacillaceae</taxon>
        <taxon>Piscibacillus</taxon>
    </lineage>
</organism>
<sequence>MATPFTMEWRLITNGEEKRVQEDDDIFEITFEGYKLFPVDETVNVMRKPGSNQQGAAKVLKLVFENRQTICRYQLLSLHSVN</sequence>
<dbReference type="Gene3D" id="2.40.240.20">
    <property type="entry name" value="Hypothetical PUA domain-like, domain 1"/>
    <property type="match status" value="1"/>
</dbReference>
<dbReference type="EMBL" id="JBHUMZ010000053">
    <property type="protein sequence ID" value="MFD2640400.1"/>
    <property type="molecule type" value="Genomic_DNA"/>
</dbReference>
<name>A0ABW5QEY9_9BACI</name>
<dbReference type="SUPFAM" id="SSF88697">
    <property type="entry name" value="PUA domain-like"/>
    <property type="match status" value="1"/>
</dbReference>
<proteinExistence type="predicted"/>
<comment type="caution">
    <text evidence="1">The sequence shown here is derived from an EMBL/GenBank/DDBJ whole genome shotgun (WGS) entry which is preliminary data.</text>
</comment>
<evidence type="ECO:0000313" key="2">
    <source>
        <dbReference type="Proteomes" id="UP001597452"/>
    </source>
</evidence>